<proteinExistence type="predicted"/>
<dbReference type="PANTHER" id="PTHR34808">
    <property type="entry name" value="EXPRESSED PROTEIN"/>
    <property type="match status" value="1"/>
</dbReference>
<organism evidence="1 2">
    <name type="scientific">Cannabis sativa</name>
    <name type="common">Hemp</name>
    <name type="synonym">Marijuana</name>
    <dbReference type="NCBI Taxonomy" id="3483"/>
    <lineage>
        <taxon>Eukaryota</taxon>
        <taxon>Viridiplantae</taxon>
        <taxon>Streptophyta</taxon>
        <taxon>Embryophyta</taxon>
        <taxon>Tracheophyta</taxon>
        <taxon>Spermatophyta</taxon>
        <taxon>Magnoliopsida</taxon>
        <taxon>eudicotyledons</taxon>
        <taxon>Gunneridae</taxon>
        <taxon>Pentapetalae</taxon>
        <taxon>rosids</taxon>
        <taxon>fabids</taxon>
        <taxon>Rosales</taxon>
        <taxon>Cannabaceae</taxon>
        <taxon>Cannabis</taxon>
    </lineage>
</organism>
<accession>A0A803NZ54</accession>
<dbReference type="Proteomes" id="UP000596661">
    <property type="component" value="Chromosome 2"/>
</dbReference>
<keyword evidence="2" id="KW-1185">Reference proteome</keyword>
<dbReference type="EMBL" id="UZAU01000238">
    <property type="status" value="NOT_ANNOTATED_CDS"/>
    <property type="molecule type" value="Genomic_DNA"/>
</dbReference>
<sequence>MANVNSSIESEPRTLKEEQLNLAREVAADAVQKLEPHEATIIFIERMTPVGGSIQKMKQISEKEDEVGRVLKETREIIEIPFNVWMMNQWKKEKQRKIKFHYYSSNEVMRKAIKRSDSAARGE</sequence>
<protein>
    <submittedName>
        <fullName evidence="1">Uncharacterized protein</fullName>
    </submittedName>
</protein>
<reference evidence="1" key="2">
    <citation type="submission" date="2021-03" db="UniProtKB">
        <authorList>
            <consortium name="EnsemblPlants"/>
        </authorList>
    </citation>
    <scope>IDENTIFICATION</scope>
</reference>
<dbReference type="PANTHER" id="PTHR34808:SF5">
    <property type="entry name" value="SMP DOMAIN-CONTAINING PROTEIN"/>
    <property type="match status" value="1"/>
</dbReference>
<dbReference type="EnsemblPlants" id="evm.model.02.2888">
    <property type="protein sequence ID" value="cds.evm.model.02.2888"/>
    <property type="gene ID" value="evm.TU.02.2888"/>
</dbReference>
<evidence type="ECO:0000313" key="2">
    <source>
        <dbReference type="Proteomes" id="UP000596661"/>
    </source>
</evidence>
<dbReference type="AlphaFoldDB" id="A0A803NZ54"/>
<dbReference type="Gramene" id="evm.model.02.2888">
    <property type="protein sequence ID" value="cds.evm.model.02.2888"/>
    <property type="gene ID" value="evm.TU.02.2888"/>
</dbReference>
<reference evidence="1" key="1">
    <citation type="submission" date="2018-11" db="EMBL/GenBank/DDBJ databases">
        <authorList>
            <person name="Grassa J C."/>
        </authorList>
    </citation>
    <scope>NUCLEOTIDE SEQUENCE [LARGE SCALE GENOMIC DNA]</scope>
</reference>
<evidence type="ECO:0000313" key="1">
    <source>
        <dbReference type="EnsemblPlants" id="cds.evm.model.02.2888"/>
    </source>
</evidence>
<name>A0A803NZ54_CANSA</name>